<dbReference type="PANTHER" id="PTHR40980">
    <property type="entry name" value="PLUG DOMAIN-CONTAINING PROTEIN"/>
    <property type="match status" value="1"/>
</dbReference>
<evidence type="ECO:0000256" key="6">
    <source>
        <dbReference type="ARBA" id="ARBA00023237"/>
    </source>
</evidence>
<dbReference type="PANTHER" id="PTHR40980:SF5">
    <property type="entry name" value="TONB-DEPENDENT RECEPTOR"/>
    <property type="match status" value="1"/>
</dbReference>
<evidence type="ECO:0000256" key="1">
    <source>
        <dbReference type="ARBA" id="ARBA00004571"/>
    </source>
</evidence>
<evidence type="ECO:0000256" key="2">
    <source>
        <dbReference type="ARBA" id="ARBA00022448"/>
    </source>
</evidence>
<gene>
    <name evidence="10" type="ORF">AAEO56_15150</name>
</gene>
<dbReference type="RefSeq" id="WP_341697905.1">
    <property type="nucleotide sequence ID" value="NZ_JBBYHR010000009.1"/>
</dbReference>
<evidence type="ECO:0000256" key="7">
    <source>
        <dbReference type="PROSITE-ProRule" id="PRU01360"/>
    </source>
</evidence>
<feature type="domain" description="TonB-dependent receptor plug" evidence="9">
    <location>
        <begin position="132"/>
        <end position="226"/>
    </location>
</feature>
<feature type="chain" id="PRO_5045766646" evidence="8">
    <location>
        <begin position="21"/>
        <end position="934"/>
    </location>
</feature>
<dbReference type="InterPro" id="IPR037066">
    <property type="entry name" value="Plug_dom_sf"/>
</dbReference>
<proteinExistence type="inferred from homology"/>
<comment type="subcellular location">
    <subcellularLocation>
        <location evidence="1 7">Cell outer membrane</location>
        <topology evidence="1 7">Multi-pass membrane protein</topology>
    </subcellularLocation>
</comment>
<keyword evidence="11" id="KW-1185">Reference proteome</keyword>
<evidence type="ECO:0000256" key="5">
    <source>
        <dbReference type="ARBA" id="ARBA00023136"/>
    </source>
</evidence>
<feature type="signal peptide" evidence="8">
    <location>
        <begin position="1"/>
        <end position="20"/>
    </location>
</feature>
<organism evidence="10 11">
    <name type="scientific">Flavobacterium arundinis</name>
    <dbReference type="NCBI Taxonomy" id="3139143"/>
    <lineage>
        <taxon>Bacteria</taxon>
        <taxon>Pseudomonadati</taxon>
        <taxon>Bacteroidota</taxon>
        <taxon>Flavobacteriia</taxon>
        <taxon>Flavobacteriales</taxon>
        <taxon>Flavobacteriaceae</taxon>
        <taxon>Flavobacterium</taxon>
    </lineage>
</organism>
<dbReference type="Gene3D" id="2.60.40.1120">
    <property type="entry name" value="Carboxypeptidase-like, regulatory domain"/>
    <property type="match status" value="1"/>
</dbReference>
<keyword evidence="4 7" id="KW-0812">Transmembrane</keyword>
<evidence type="ECO:0000256" key="8">
    <source>
        <dbReference type="SAM" id="SignalP"/>
    </source>
</evidence>
<dbReference type="Pfam" id="PF07715">
    <property type="entry name" value="Plug"/>
    <property type="match status" value="1"/>
</dbReference>
<sequence length="934" mass="104426">MKLKFLVITLLTFFAGLAQNATIKGTVTDKDMNNETLPFATVFVKGTNISATTDESGNYSLSVPAGTHTIVFGFLGYQDAIVEVTVAAGETKTVDQQLHSDSVQLNDVVIEKTFNREKETALLLEQKTAVEIKQSIGAQELSRKGIGDVEEGLTKITGITKVGSRGLFVRGLEDRYNNLLVNGLAVPSNSPFQKIIPLDLFPTDIVGVVDVYKTFNPSIYGDFAGGTFNIATSKGTNAITKLSIGIGYTTDNNLSDFKISQDANSSKGFFGLTGKDRALPGIFGEIPSNRTLTSSESQKSFKSGFNVDSNKSPLNSSIGFLHSERFDLKDDSKLTYLLSLNFDNSYTVYQGVNRTLQGGDNTEIIYYNNFVTTDYRYKTNTSALVGTNYKNNRLDLSFTAFYLRNTENLIRDQFGVYENQKNNPNALIRTNQLDQSDYLTAQVNGKYFLTEDQNQFVRSGVSFSKTSYQQPDRKFFLGTKQSNNEILTSYGGNNFLRQYFDVSNNFYFSGMAEYGLKFGSEDIKQHQLTLGYNGNMSENETSYRFLSTFKAEGSPSNFTTNIDDIDTQINSDLASGNFNFRESSNAQYKSTLSEGINGGYGSLLLHFGEKWEINGGLRVEQAQREIKFRENGSFNQPFEVKKFDKTYILPSLSVKYGLNEISNLRFAAGKTYTRPVLVEMLAITYINADGTSLSGNPYLENSDNLNADLKYEVFPTSTEMFSIGVFGKKIKNVIDRTFQANAGGFITTFLNTGDATLYGAEIDFILDLARINQNLADFSWGFNTSLMDTNLKVNDFVTNSNGTRTATVETHRERQMQGASKWLINSDLKYQFKFSETWSNTVSFVYSVFGKRIYSVGSIPYDHIYELPVSRLDFVWSSKLSDHFDVKFSAHNILNPKVRFEVGDENRAEFTESSRIISDYKRGVGFSLGLNYTF</sequence>
<protein>
    <submittedName>
        <fullName evidence="10">Carboxypeptidase-like regulatory domain-containing protein</fullName>
    </submittedName>
</protein>
<dbReference type="EMBL" id="JBBYHR010000009">
    <property type="protein sequence ID" value="MEL1245610.1"/>
    <property type="molecule type" value="Genomic_DNA"/>
</dbReference>
<evidence type="ECO:0000256" key="4">
    <source>
        <dbReference type="ARBA" id="ARBA00022692"/>
    </source>
</evidence>
<dbReference type="SUPFAM" id="SSF56935">
    <property type="entry name" value="Porins"/>
    <property type="match status" value="1"/>
</dbReference>
<dbReference type="Pfam" id="PF13715">
    <property type="entry name" value="CarbopepD_reg_2"/>
    <property type="match status" value="1"/>
</dbReference>
<name>A0ABU9HZL2_9FLAO</name>
<evidence type="ECO:0000256" key="3">
    <source>
        <dbReference type="ARBA" id="ARBA00022452"/>
    </source>
</evidence>
<dbReference type="PROSITE" id="PS52016">
    <property type="entry name" value="TONB_DEPENDENT_REC_3"/>
    <property type="match status" value="1"/>
</dbReference>
<dbReference type="InterPro" id="IPR008969">
    <property type="entry name" value="CarboxyPept-like_regulatory"/>
</dbReference>
<dbReference type="Proteomes" id="UP001464555">
    <property type="component" value="Unassembled WGS sequence"/>
</dbReference>
<accession>A0ABU9HZL2</accession>
<dbReference type="Gene3D" id="2.40.170.20">
    <property type="entry name" value="TonB-dependent receptor, beta-barrel domain"/>
    <property type="match status" value="1"/>
</dbReference>
<evidence type="ECO:0000313" key="11">
    <source>
        <dbReference type="Proteomes" id="UP001464555"/>
    </source>
</evidence>
<dbReference type="InterPro" id="IPR036942">
    <property type="entry name" value="Beta-barrel_TonB_sf"/>
</dbReference>
<keyword evidence="5 7" id="KW-0472">Membrane</keyword>
<dbReference type="Gene3D" id="2.170.130.10">
    <property type="entry name" value="TonB-dependent receptor, plug domain"/>
    <property type="match status" value="1"/>
</dbReference>
<dbReference type="InterPro" id="IPR012910">
    <property type="entry name" value="Plug_dom"/>
</dbReference>
<keyword evidence="2 7" id="KW-0813">Transport</keyword>
<reference evidence="10 11" key="1">
    <citation type="submission" date="2024-04" db="EMBL/GenBank/DDBJ databases">
        <title>Flavobacterium sp. DGU11 16S ribosomal RNA gene Genome sequencing and assembly.</title>
        <authorList>
            <person name="Park S."/>
        </authorList>
    </citation>
    <scope>NUCLEOTIDE SEQUENCE [LARGE SCALE GENOMIC DNA]</scope>
    <source>
        <strain evidence="10 11">DGU11</strain>
    </source>
</reference>
<keyword evidence="6 7" id="KW-0998">Cell outer membrane</keyword>
<keyword evidence="3 7" id="KW-1134">Transmembrane beta strand</keyword>
<evidence type="ECO:0000259" key="9">
    <source>
        <dbReference type="Pfam" id="PF07715"/>
    </source>
</evidence>
<comment type="caution">
    <text evidence="10">The sequence shown here is derived from an EMBL/GenBank/DDBJ whole genome shotgun (WGS) entry which is preliminary data.</text>
</comment>
<comment type="similarity">
    <text evidence="7">Belongs to the TonB-dependent receptor family.</text>
</comment>
<evidence type="ECO:0000313" key="10">
    <source>
        <dbReference type="EMBL" id="MEL1245610.1"/>
    </source>
</evidence>
<keyword evidence="8" id="KW-0732">Signal</keyword>
<dbReference type="SUPFAM" id="SSF49464">
    <property type="entry name" value="Carboxypeptidase regulatory domain-like"/>
    <property type="match status" value="1"/>
</dbReference>
<dbReference type="InterPro" id="IPR039426">
    <property type="entry name" value="TonB-dep_rcpt-like"/>
</dbReference>